<evidence type="ECO:0000313" key="3">
    <source>
        <dbReference type="Proteomes" id="UP000823941"/>
    </source>
</evidence>
<dbReference type="CDD" id="cd01650">
    <property type="entry name" value="RT_nLTR_like"/>
    <property type="match status" value="1"/>
</dbReference>
<comment type="caution">
    <text evidence="2">The sequence shown here is derived from an EMBL/GenBank/DDBJ whole genome shotgun (WGS) entry which is preliminary data.</text>
</comment>
<sequence length="940" mass="109582">MAISIYYQNINGMKSKTTDIHNNILCNNFDLICLCETWLNDSILSSELFDDRYLVIRRDRDAKFHKRFNKSDGGGVLFALAKGLDFVVRNDWQSYYVEDLWIQIKLKKFTINICIVYLPDYLPSEMYIEFLSKCSVIFSNNPNNNNLIIGDFNLPLINWTPDMSSPLQCHCEKSRSLYDFFHLSNLRNLNSVLNTNNRILDLVISDIDNGIVINRSVPISREDVHHPPLEILFTNKENTLQNAIIEKICFRKTKYEECIKEIENFEWEKHASELNCEDFLQLFYNTLYTIIEKYTPKTKSRKSNYPTWFSISLIRIIKEKAKYHNRYKKFRNPRDYDCFSMLRSRVKDMMNDCFRTYISSIEEDLLLNIKSFWRYTKNKRVTNSIPNRMYYNDRTATTGQDICNLFSDYFSTVYSTSASVNYTPDFPSRHHSISSIEFTEEQVLVKLKNLNLNKGAGPDSIPPVFVRVCATVLAKPLTLIFNKSMSSGVFPALWKITKGTPIFKSGVRNNVEDYRQVCILNCFAKVFEGLIYDQLYVFLKPILSPSQHGFVNGRSTNSNLLVYTAFLCKSFNVNKQVDSIYTDFAKAFDRVNHSILLSKAYHLGIHGNLHRWITSYLMNRTQLVCLNGFDSVPFIAESGVPQGSNLGPLLFLLFINDLLYRFDSNCLAYADDVKIYRPINDIDDCEILQKDINTILRWCVVNDMKLNNEKCLIITFTKARNPIKYTYQLQNIDIKRVNVVKDLGVLFDAGLSFRAHYDYMCSKANRMLSFILRLSKPFKRTESLIILYNSIVRTILEYCCSVWFPIYQVHIDRIESIQRRFMRALVSRLGLRRKIPNYCDRLQRFNMLSLEKRRCVSDLTTLFKVANGSFGAQLLELIQFKVPARSVRFPKLFHVPPVNNNVSYNNPINRMCNTYNGICANVDIFNTSITCFKNDLIKLL</sequence>
<dbReference type="Gene3D" id="3.60.10.10">
    <property type="entry name" value="Endonuclease/exonuclease/phosphatase"/>
    <property type="match status" value="1"/>
</dbReference>
<reference evidence="2 3" key="1">
    <citation type="submission" date="2021-06" db="EMBL/GenBank/DDBJ databases">
        <title>A haploid diamondback moth (Plutella xylostella L.) genome assembly resolves 31 chromosomes and identifies a diamide resistance mutation.</title>
        <authorList>
            <person name="Ward C.M."/>
            <person name="Perry K.D."/>
            <person name="Baker G."/>
            <person name="Powis K."/>
            <person name="Heckel D.G."/>
            <person name="Baxter S.W."/>
        </authorList>
    </citation>
    <scope>NUCLEOTIDE SEQUENCE [LARGE SCALE GENOMIC DNA]</scope>
    <source>
        <strain evidence="2 3">LV</strain>
        <tissue evidence="2">Single pupa</tissue>
    </source>
</reference>
<dbReference type="InterPro" id="IPR043502">
    <property type="entry name" value="DNA/RNA_pol_sf"/>
</dbReference>
<name>A0ABQ7QDG9_PLUXY</name>
<dbReference type="SUPFAM" id="SSF56219">
    <property type="entry name" value="DNase I-like"/>
    <property type="match status" value="1"/>
</dbReference>
<dbReference type="PROSITE" id="PS50878">
    <property type="entry name" value="RT_POL"/>
    <property type="match status" value="1"/>
</dbReference>
<dbReference type="PRINTS" id="PR01345">
    <property type="entry name" value="CERVTRCPTASE"/>
</dbReference>
<proteinExistence type="predicted"/>
<gene>
    <name evidence="2" type="ORF">JYU34_011770</name>
</gene>
<dbReference type="InterPro" id="IPR000477">
    <property type="entry name" value="RT_dom"/>
</dbReference>
<dbReference type="Pfam" id="PF00078">
    <property type="entry name" value="RVT_1"/>
    <property type="match status" value="1"/>
</dbReference>
<organism evidence="2 3">
    <name type="scientific">Plutella xylostella</name>
    <name type="common">Diamondback moth</name>
    <name type="synonym">Plutella maculipennis</name>
    <dbReference type="NCBI Taxonomy" id="51655"/>
    <lineage>
        <taxon>Eukaryota</taxon>
        <taxon>Metazoa</taxon>
        <taxon>Ecdysozoa</taxon>
        <taxon>Arthropoda</taxon>
        <taxon>Hexapoda</taxon>
        <taxon>Insecta</taxon>
        <taxon>Pterygota</taxon>
        <taxon>Neoptera</taxon>
        <taxon>Endopterygota</taxon>
        <taxon>Lepidoptera</taxon>
        <taxon>Glossata</taxon>
        <taxon>Ditrysia</taxon>
        <taxon>Yponomeutoidea</taxon>
        <taxon>Plutellidae</taxon>
        <taxon>Plutella</taxon>
    </lineage>
</organism>
<dbReference type="InterPro" id="IPR036691">
    <property type="entry name" value="Endo/exonu/phosph_ase_sf"/>
</dbReference>
<evidence type="ECO:0000259" key="1">
    <source>
        <dbReference type="PROSITE" id="PS50878"/>
    </source>
</evidence>
<keyword evidence="3" id="KW-1185">Reference proteome</keyword>
<accession>A0ABQ7QDG9</accession>
<feature type="domain" description="Reverse transcriptase" evidence="1">
    <location>
        <begin position="483"/>
        <end position="734"/>
    </location>
</feature>
<protein>
    <recommendedName>
        <fullName evidence="1">Reverse transcriptase domain-containing protein</fullName>
    </recommendedName>
</protein>
<dbReference type="EMBL" id="JAHIBW010000016">
    <property type="protein sequence ID" value="KAG7303291.1"/>
    <property type="molecule type" value="Genomic_DNA"/>
</dbReference>
<dbReference type="PANTHER" id="PTHR33332">
    <property type="entry name" value="REVERSE TRANSCRIPTASE DOMAIN-CONTAINING PROTEIN"/>
    <property type="match status" value="1"/>
</dbReference>
<evidence type="ECO:0000313" key="2">
    <source>
        <dbReference type="EMBL" id="KAG7303291.1"/>
    </source>
</evidence>
<dbReference type="SUPFAM" id="SSF56672">
    <property type="entry name" value="DNA/RNA polymerases"/>
    <property type="match status" value="1"/>
</dbReference>
<dbReference type="Proteomes" id="UP000823941">
    <property type="component" value="Chromosome 16"/>
</dbReference>